<keyword evidence="3" id="KW-0274">FAD</keyword>
<dbReference type="PANTHER" id="PTHR13789">
    <property type="entry name" value="MONOOXYGENASE"/>
    <property type="match status" value="1"/>
</dbReference>
<dbReference type="InterPro" id="IPR050493">
    <property type="entry name" value="FAD-dep_Monooxygenase_BioMet"/>
</dbReference>
<dbReference type="InterPro" id="IPR002938">
    <property type="entry name" value="FAD-bd"/>
</dbReference>
<dbReference type="PRINTS" id="PR00420">
    <property type="entry name" value="RNGMNOXGNASE"/>
</dbReference>
<dbReference type="GO" id="GO:0071949">
    <property type="term" value="F:FAD binding"/>
    <property type="evidence" value="ECO:0007669"/>
    <property type="project" value="InterPro"/>
</dbReference>
<evidence type="ECO:0000313" key="9">
    <source>
        <dbReference type="Proteomes" id="UP000294933"/>
    </source>
</evidence>
<proteinExistence type="inferred from homology"/>
<keyword evidence="2" id="KW-0285">Flavoprotein</keyword>
<dbReference type="PANTHER" id="PTHR13789:SF147">
    <property type="entry name" value="PUTATIVE (AFU_ORTHOLOGUE AFUA_2G01950)-RELATED"/>
    <property type="match status" value="1"/>
</dbReference>
<sequence length="475" mass="52163">MSASTPSPEVKVPHLYGGRVASHRLHVIIIGGGIGGLSAAYTLASAGHTITLLESASVLAEVGAGVHISPNATRLLFRWGLREKLAAVVSPMEGFTFRRGRDGAVLGYTRFGSLIETKHGSPYCTVHRVDLHAMLAEIATTHENVTIRLNSTVVGVDPEKPTVTLADGSVVKGDLVVGADGLKSMVRDVVVGRPDRPNPTGDGAYRAVIPTDVMENDLELVPFLDTPDTTVWLAESRHVVSYCVRGRKEFNLVFTRPDDGAIESWRAEGKVDDMMEEYAGFEPRVIKLISQIKNPLRWRLVDREPLETWVHPDGRVVLLGDACHPMLPYRAQGATMALEDAAVLGNVLSHLPSLSLLHPFMDAYQKLRHSRTSATQLASRQAKQVFHIPEGPKQVARDANLRERLRDQARQKDLDGGFDGLLSETVESEDEKKAADNHWADEQKNIEQYSYDADEAVDRWWAEEGEALSHAVSGN</sequence>
<dbReference type="AlphaFoldDB" id="A0A4Y7PTC4"/>
<organism evidence="8 9">
    <name type="scientific">Rickenella mellea</name>
    <dbReference type="NCBI Taxonomy" id="50990"/>
    <lineage>
        <taxon>Eukaryota</taxon>
        <taxon>Fungi</taxon>
        <taxon>Dikarya</taxon>
        <taxon>Basidiomycota</taxon>
        <taxon>Agaricomycotina</taxon>
        <taxon>Agaricomycetes</taxon>
        <taxon>Hymenochaetales</taxon>
        <taxon>Rickenellaceae</taxon>
        <taxon>Rickenella</taxon>
    </lineage>
</organism>
<evidence type="ECO:0000256" key="3">
    <source>
        <dbReference type="ARBA" id="ARBA00022827"/>
    </source>
</evidence>
<feature type="region of interest" description="Disordered" evidence="6">
    <location>
        <begin position="425"/>
        <end position="446"/>
    </location>
</feature>
<dbReference type="OrthoDB" id="5428495at2759"/>
<comment type="similarity">
    <text evidence="1">Belongs to the paxM FAD-dependent monooxygenase family.</text>
</comment>
<keyword evidence="4" id="KW-0560">Oxidoreductase</keyword>
<name>A0A4Y7PTC4_9AGAM</name>
<dbReference type="FunFam" id="3.50.50.60:FF:000115">
    <property type="entry name" value="Salicylate hydroxylase, putative"/>
    <property type="match status" value="1"/>
</dbReference>
<dbReference type="GO" id="GO:0004497">
    <property type="term" value="F:monooxygenase activity"/>
    <property type="evidence" value="ECO:0007669"/>
    <property type="project" value="UniProtKB-KW"/>
</dbReference>
<gene>
    <name evidence="8" type="ORF">BD410DRAFT_775710</name>
</gene>
<dbReference type="STRING" id="50990.A0A4Y7PTC4"/>
<dbReference type="Pfam" id="PF01494">
    <property type="entry name" value="FAD_binding_3"/>
    <property type="match status" value="1"/>
</dbReference>
<protein>
    <submittedName>
        <fullName evidence="8">FAD/NAD(P)-binding domain-containing protein</fullName>
    </submittedName>
</protein>
<evidence type="ECO:0000256" key="2">
    <source>
        <dbReference type="ARBA" id="ARBA00022630"/>
    </source>
</evidence>
<evidence type="ECO:0000256" key="6">
    <source>
        <dbReference type="SAM" id="MobiDB-lite"/>
    </source>
</evidence>
<keyword evidence="5" id="KW-0503">Monooxygenase</keyword>
<evidence type="ECO:0000313" key="8">
    <source>
        <dbReference type="EMBL" id="TDL17809.1"/>
    </source>
</evidence>
<accession>A0A4Y7PTC4</accession>
<dbReference type="VEuPathDB" id="FungiDB:BD410DRAFT_775710"/>
<dbReference type="Proteomes" id="UP000294933">
    <property type="component" value="Unassembled WGS sequence"/>
</dbReference>
<feature type="compositionally biased region" description="Basic and acidic residues" evidence="6">
    <location>
        <begin position="430"/>
        <end position="445"/>
    </location>
</feature>
<evidence type="ECO:0000256" key="4">
    <source>
        <dbReference type="ARBA" id="ARBA00023002"/>
    </source>
</evidence>
<reference evidence="8 9" key="1">
    <citation type="submission" date="2018-06" db="EMBL/GenBank/DDBJ databases">
        <title>A transcriptomic atlas of mushroom development highlights an independent origin of complex multicellularity.</title>
        <authorList>
            <consortium name="DOE Joint Genome Institute"/>
            <person name="Krizsan K."/>
            <person name="Almasi E."/>
            <person name="Merenyi Z."/>
            <person name="Sahu N."/>
            <person name="Viragh M."/>
            <person name="Koszo T."/>
            <person name="Mondo S."/>
            <person name="Kiss B."/>
            <person name="Balint B."/>
            <person name="Kues U."/>
            <person name="Barry K."/>
            <person name="Hegedus J.C."/>
            <person name="Henrissat B."/>
            <person name="Johnson J."/>
            <person name="Lipzen A."/>
            <person name="Ohm R."/>
            <person name="Nagy I."/>
            <person name="Pangilinan J."/>
            <person name="Yan J."/>
            <person name="Xiong Y."/>
            <person name="Grigoriev I.V."/>
            <person name="Hibbett D.S."/>
            <person name="Nagy L.G."/>
        </authorList>
    </citation>
    <scope>NUCLEOTIDE SEQUENCE [LARGE SCALE GENOMIC DNA]</scope>
    <source>
        <strain evidence="8 9">SZMC22713</strain>
    </source>
</reference>
<evidence type="ECO:0000256" key="5">
    <source>
        <dbReference type="ARBA" id="ARBA00023033"/>
    </source>
</evidence>
<dbReference type="SUPFAM" id="SSF51905">
    <property type="entry name" value="FAD/NAD(P)-binding domain"/>
    <property type="match status" value="1"/>
</dbReference>
<dbReference type="SUPFAM" id="SSF54373">
    <property type="entry name" value="FAD-linked reductases, C-terminal domain"/>
    <property type="match status" value="1"/>
</dbReference>
<dbReference type="EMBL" id="ML170216">
    <property type="protein sequence ID" value="TDL17809.1"/>
    <property type="molecule type" value="Genomic_DNA"/>
</dbReference>
<dbReference type="Gene3D" id="3.50.50.60">
    <property type="entry name" value="FAD/NAD(P)-binding domain"/>
    <property type="match status" value="1"/>
</dbReference>
<evidence type="ECO:0000256" key="1">
    <source>
        <dbReference type="ARBA" id="ARBA00007992"/>
    </source>
</evidence>
<keyword evidence="9" id="KW-1185">Reference proteome</keyword>
<feature type="domain" description="FAD-binding" evidence="7">
    <location>
        <begin position="25"/>
        <end position="371"/>
    </location>
</feature>
<evidence type="ECO:0000259" key="7">
    <source>
        <dbReference type="Pfam" id="PF01494"/>
    </source>
</evidence>
<dbReference type="InterPro" id="IPR036188">
    <property type="entry name" value="FAD/NAD-bd_sf"/>
</dbReference>